<keyword evidence="1" id="KW-0812">Transmembrane</keyword>
<keyword evidence="3" id="KW-1185">Reference proteome</keyword>
<feature type="transmembrane region" description="Helical" evidence="1">
    <location>
        <begin position="109"/>
        <end position="128"/>
    </location>
</feature>
<evidence type="ECO:0000313" key="2">
    <source>
        <dbReference type="EMBL" id="OJJ42054.1"/>
    </source>
</evidence>
<keyword evidence="1" id="KW-1133">Transmembrane helix</keyword>
<dbReference type="AlphaFoldDB" id="A0A1L9S4H5"/>
<gene>
    <name evidence="2" type="ORF">ASPZODRAFT_1668563</name>
</gene>
<feature type="transmembrane region" description="Helical" evidence="1">
    <location>
        <begin position="187"/>
        <end position="209"/>
    </location>
</feature>
<organism evidence="2 3">
    <name type="scientific">Penicilliopsis zonata CBS 506.65</name>
    <dbReference type="NCBI Taxonomy" id="1073090"/>
    <lineage>
        <taxon>Eukaryota</taxon>
        <taxon>Fungi</taxon>
        <taxon>Dikarya</taxon>
        <taxon>Ascomycota</taxon>
        <taxon>Pezizomycotina</taxon>
        <taxon>Eurotiomycetes</taxon>
        <taxon>Eurotiomycetidae</taxon>
        <taxon>Eurotiales</taxon>
        <taxon>Aspergillaceae</taxon>
        <taxon>Penicilliopsis</taxon>
    </lineage>
</organism>
<feature type="transmembrane region" description="Helical" evidence="1">
    <location>
        <begin position="48"/>
        <end position="69"/>
    </location>
</feature>
<feature type="transmembrane region" description="Helical" evidence="1">
    <location>
        <begin position="134"/>
        <end position="157"/>
    </location>
</feature>
<protein>
    <submittedName>
        <fullName evidence="2">Uncharacterized protein</fullName>
    </submittedName>
</protein>
<dbReference type="EMBL" id="KV878371">
    <property type="protein sequence ID" value="OJJ42054.1"/>
    <property type="molecule type" value="Genomic_DNA"/>
</dbReference>
<dbReference type="RefSeq" id="XP_022576564.1">
    <property type="nucleotide sequence ID" value="XM_022726792.1"/>
</dbReference>
<dbReference type="OrthoDB" id="10515401at2759"/>
<name>A0A1L9S4H5_9EURO</name>
<dbReference type="GeneID" id="34613256"/>
<feature type="transmembrane region" description="Helical" evidence="1">
    <location>
        <begin position="75"/>
        <end position="97"/>
    </location>
</feature>
<evidence type="ECO:0000256" key="1">
    <source>
        <dbReference type="SAM" id="Phobius"/>
    </source>
</evidence>
<sequence>MDSNLLFQLTASTIASVCCGSSLALWLISIKALSWQRLKNEPLITAQATIGALVFLGSILSVLLSILRANLKTNLPWLILQLEISCVLVLVIVNEYLCVSTLQHWTSHMISAFSCLGAVIILSLSVSFPRSILLSSFIIIAFIGLSLIHAQIIRAWVICIRPWHMDTSAFKSFWHYPCPDATRHQRALWMASIGSVGLFTILLGLVILACVQTNLQTQIVTIQIAITSLRKVAISSCLLQTPHNNLGVLLSHEHA</sequence>
<feature type="transmembrane region" description="Helical" evidence="1">
    <location>
        <begin position="6"/>
        <end position="28"/>
    </location>
</feature>
<proteinExistence type="predicted"/>
<dbReference type="Proteomes" id="UP000184188">
    <property type="component" value="Unassembled WGS sequence"/>
</dbReference>
<reference evidence="3" key="1">
    <citation type="journal article" date="2017" name="Genome Biol.">
        <title>Comparative genomics reveals high biological diversity and specific adaptations in the industrially and medically important fungal genus Aspergillus.</title>
        <authorList>
            <person name="de Vries R.P."/>
            <person name="Riley R."/>
            <person name="Wiebenga A."/>
            <person name="Aguilar-Osorio G."/>
            <person name="Amillis S."/>
            <person name="Uchima C.A."/>
            <person name="Anderluh G."/>
            <person name="Asadollahi M."/>
            <person name="Askin M."/>
            <person name="Barry K."/>
            <person name="Battaglia E."/>
            <person name="Bayram O."/>
            <person name="Benocci T."/>
            <person name="Braus-Stromeyer S.A."/>
            <person name="Caldana C."/>
            <person name="Canovas D."/>
            <person name="Cerqueira G.C."/>
            <person name="Chen F."/>
            <person name="Chen W."/>
            <person name="Choi C."/>
            <person name="Clum A."/>
            <person name="Dos Santos R.A."/>
            <person name="Damasio A.R."/>
            <person name="Diallinas G."/>
            <person name="Emri T."/>
            <person name="Fekete E."/>
            <person name="Flipphi M."/>
            <person name="Freyberg S."/>
            <person name="Gallo A."/>
            <person name="Gournas C."/>
            <person name="Habgood R."/>
            <person name="Hainaut M."/>
            <person name="Harispe M.L."/>
            <person name="Henrissat B."/>
            <person name="Hilden K.S."/>
            <person name="Hope R."/>
            <person name="Hossain A."/>
            <person name="Karabika E."/>
            <person name="Karaffa L."/>
            <person name="Karanyi Z."/>
            <person name="Krasevec N."/>
            <person name="Kuo A."/>
            <person name="Kusch H."/>
            <person name="LaButti K."/>
            <person name="Lagendijk E.L."/>
            <person name="Lapidus A."/>
            <person name="Levasseur A."/>
            <person name="Lindquist E."/>
            <person name="Lipzen A."/>
            <person name="Logrieco A.F."/>
            <person name="MacCabe A."/>
            <person name="Maekelae M.R."/>
            <person name="Malavazi I."/>
            <person name="Melin P."/>
            <person name="Meyer V."/>
            <person name="Mielnichuk N."/>
            <person name="Miskei M."/>
            <person name="Molnar A.P."/>
            <person name="Mule G."/>
            <person name="Ngan C.Y."/>
            <person name="Orejas M."/>
            <person name="Orosz E."/>
            <person name="Ouedraogo J.P."/>
            <person name="Overkamp K.M."/>
            <person name="Park H.-S."/>
            <person name="Perrone G."/>
            <person name="Piumi F."/>
            <person name="Punt P.J."/>
            <person name="Ram A.F."/>
            <person name="Ramon A."/>
            <person name="Rauscher S."/>
            <person name="Record E."/>
            <person name="Riano-Pachon D.M."/>
            <person name="Robert V."/>
            <person name="Roehrig J."/>
            <person name="Ruller R."/>
            <person name="Salamov A."/>
            <person name="Salih N.S."/>
            <person name="Samson R.A."/>
            <person name="Sandor E."/>
            <person name="Sanguinetti M."/>
            <person name="Schuetze T."/>
            <person name="Sepcic K."/>
            <person name="Shelest E."/>
            <person name="Sherlock G."/>
            <person name="Sophianopoulou V."/>
            <person name="Squina F.M."/>
            <person name="Sun H."/>
            <person name="Susca A."/>
            <person name="Todd R.B."/>
            <person name="Tsang A."/>
            <person name="Unkles S.E."/>
            <person name="van de Wiele N."/>
            <person name="van Rossen-Uffink D."/>
            <person name="Oliveira J.V."/>
            <person name="Vesth T.C."/>
            <person name="Visser J."/>
            <person name="Yu J.-H."/>
            <person name="Zhou M."/>
            <person name="Andersen M.R."/>
            <person name="Archer D.B."/>
            <person name="Baker S.E."/>
            <person name="Benoit I."/>
            <person name="Brakhage A.A."/>
            <person name="Braus G.H."/>
            <person name="Fischer R."/>
            <person name="Frisvad J.C."/>
            <person name="Goldman G.H."/>
            <person name="Houbraken J."/>
            <person name="Oakley B."/>
            <person name="Pocsi I."/>
            <person name="Scazzocchio C."/>
            <person name="Seiboth B."/>
            <person name="vanKuyk P.A."/>
            <person name="Wortman J."/>
            <person name="Dyer P.S."/>
            <person name="Grigoriev I.V."/>
        </authorList>
    </citation>
    <scope>NUCLEOTIDE SEQUENCE [LARGE SCALE GENOMIC DNA]</scope>
    <source>
        <strain evidence="3">CBS 506.65</strain>
    </source>
</reference>
<evidence type="ECO:0000313" key="3">
    <source>
        <dbReference type="Proteomes" id="UP000184188"/>
    </source>
</evidence>
<keyword evidence="1" id="KW-0472">Membrane</keyword>
<accession>A0A1L9S4H5</accession>
<dbReference type="VEuPathDB" id="FungiDB:ASPZODRAFT_1668563"/>